<reference evidence="3 4" key="1">
    <citation type="submission" date="2023-07" db="EMBL/GenBank/DDBJ databases">
        <title>Genomic Encyclopedia of Type Strains, Phase IV (KMG-IV): sequencing the most valuable type-strain genomes for metagenomic binning, comparative biology and taxonomic classification.</title>
        <authorList>
            <person name="Goeker M."/>
        </authorList>
    </citation>
    <scope>NUCLEOTIDE SEQUENCE [LARGE SCALE GENOMIC DNA]</scope>
    <source>
        <strain evidence="3 4">DSM 16784</strain>
    </source>
</reference>
<feature type="compositionally biased region" description="Low complexity" evidence="1">
    <location>
        <begin position="3329"/>
        <end position="3339"/>
    </location>
</feature>
<evidence type="ECO:0008006" key="5">
    <source>
        <dbReference type="Google" id="ProtNLM"/>
    </source>
</evidence>
<gene>
    <name evidence="3" type="ORF">J2S15_001510</name>
</gene>
<keyword evidence="2" id="KW-0472">Membrane</keyword>
<evidence type="ECO:0000313" key="4">
    <source>
        <dbReference type="Proteomes" id="UP001230220"/>
    </source>
</evidence>
<dbReference type="Proteomes" id="UP001230220">
    <property type="component" value="Unassembled WGS sequence"/>
</dbReference>
<dbReference type="Gene3D" id="2.60.40.10">
    <property type="entry name" value="Immunoglobulins"/>
    <property type="match status" value="3"/>
</dbReference>
<feature type="transmembrane region" description="Helical" evidence="2">
    <location>
        <begin position="3355"/>
        <end position="3371"/>
    </location>
</feature>
<evidence type="ECO:0000256" key="1">
    <source>
        <dbReference type="SAM" id="MobiDB-lite"/>
    </source>
</evidence>
<dbReference type="PANTHER" id="PTHR34403">
    <property type="entry name" value="TOL-PAL SYSTEM PROTEIN TOLA"/>
    <property type="match status" value="1"/>
</dbReference>
<feature type="region of interest" description="Disordered" evidence="1">
    <location>
        <begin position="3326"/>
        <end position="3347"/>
    </location>
</feature>
<organism evidence="3 4">
    <name type="scientific">Breznakia pachnodae</name>
    <dbReference type="NCBI Taxonomy" id="265178"/>
    <lineage>
        <taxon>Bacteria</taxon>
        <taxon>Bacillati</taxon>
        <taxon>Bacillota</taxon>
        <taxon>Erysipelotrichia</taxon>
        <taxon>Erysipelotrichales</taxon>
        <taxon>Erysipelotrichaceae</taxon>
        <taxon>Breznakia</taxon>
    </lineage>
</organism>
<dbReference type="PANTHER" id="PTHR34403:SF14">
    <property type="entry name" value="OS05G0225800 PROTEIN"/>
    <property type="match status" value="1"/>
</dbReference>
<keyword evidence="2" id="KW-1133">Transmembrane helix</keyword>
<dbReference type="RefSeq" id="WP_307406911.1">
    <property type="nucleotide sequence ID" value="NZ_JAUSUR010000002.1"/>
</dbReference>
<evidence type="ECO:0000256" key="2">
    <source>
        <dbReference type="SAM" id="Phobius"/>
    </source>
</evidence>
<evidence type="ECO:0000313" key="3">
    <source>
        <dbReference type="EMBL" id="MDQ0360765.1"/>
    </source>
</evidence>
<dbReference type="InterPro" id="IPR013783">
    <property type="entry name" value="Ig-like_fold"/>
</dbReference>
<dbReference type="InterPro" id="IPR050972">
    <property type="entry name" value="SDr-like"/>
</dbReference>
<accession>A0ABU0E1T6</accession>
<proteinExistence type="predicted"/>
<comment type="caution">
    <text evidence="3">The sequence shown here is derived from an EMBL/GenBank/DDBJ whole genome shotgun (WGS) entry which is preliminary data.</text>
</comment>
<keyword evidence="4" id="KW-1185">Reference proteome</keyword>
<protein>
    <recommendedName>
        <fullName evidence="5">DUF5011 domain-containing protein</fullName>
    </recommendedName>
</protein>
<dbReference type="EMBL" id="JAUSUR010000002">
    <property type="protein sequence ID" value="MDQ0360765.1"/>
    <property type="molecule type" value="Genomic_DNA"/>
</dbReference>
<name>A0ABU0E1T6_9FIRM</name>
<dbReference type="SUPFAM" id="SSF117074">
    <property type="entry name" value="Hypothetical protein PA1324"/>
    <property type="match status" value="1"/>
</dbReference>
<sequence length="3378" mass="355488">MKKSKLTKLWKLSLALFISLASIGTLINSMDLLASEEFDINETVTMSEDNTQATITLDTSNIDEKYTIQSIQNPDGSIMDIENNPSYIVDENGKYTFIVNYMDKTSEGEEELTYNKEVEVTQIGIEEKKEEEKTTDKVDAVQPRTITNPSGDSLKVEFEKDNTANIDWSDVSQVDWNFYDTEKVEITAVFSGKGTNKTREIEVDIPDGYQIIGYSAKTGTASQDGETILTTTEEVQQAMETSTLTSQNGGTFGSEKVTGYKTVSATDYTEAKKSGKVKYTFNSEAETIILTLQLGIDKKLYDYSDTREEFSDALGTTSTGTSTGQLLDNLKVKQTSGSEVLEETVKANIKGTLDAMYLHARGRQDSTYIDDNGYSPDFKPYGALLYFYSAVNSFDILVDELVLTYNYPEGAEFIGMEGETSFGNAANISYADNPLTRTLTVTYTKFNVKGGVENISQPLFKLDGDIYGTDGVKKNTAAFKTLMSVKFIGNNDYYVVNNTFTTSIIDKDIPIELIGYNQNVYDYTLNGYENGYQFLGNHYVTNPSFVDKKDISLEWVFDSSLGIRIARLALPTGSTISNVKVYTTSNSSGYTVANMKSTNFVYGIGSIIDADKLGLADGEYITKITGVIDNCPSLYYSGSPWATETNGYAAYGNIQNGSGGKHTLTIDGVSSTSIITTTTSRVIDAAAVSTNTFAATYYPGDTIPVNASFTSNVNTYNRGKKVTDDFLQDPNIYIRVPEGFSLDETSIKLTFGTTDVTGKATLSSKTTNPDGTVIYKYSFNEDYTVMAGVQSKNGTGAYHANTQLQVNFNLKVSVNNQGTAAIPLRDIVMAEGKGNFVGYDGYENYIRTDDFGITSTGNNLMAPNTTQKITVVKLPELQISSGIRVKGSGNDFSTYDGTESSIAGLSRTKNAEIEISYFNNAPNTFSSASIYFPIPKEGKDYGKYFNNKALTDAINNPDSSPFTWSANLTGEITVPGFTTLYATGGSVNTTTNDGSTSWEPFIPTGGTWKSYSEVSSNLEDVVFVKFVVNSAIGSGDSGSFKFELEVASDSPVDEISYWRTYSSALALGASTQSWVVGSVLAASPSIGEISGLVFYDNNANGKYDAGDAIYTGGNITVNLTEKDGKISTTTLTVASDGTYSIEQLKEGEYSISAINSDNSNYHFSKTTASTSTITGSNVTANVNHTEGKYEGMVIKAGDSETYENVGIGLISKIDTTYEFEDRVKNDISLDGKARMVVSGNQIEYNGTLVNNTFPQETFSVTPNVALPEGMTFIGWQLYTVNGSGTATKLGDVITNAELKDKAVPTVASGERLVVKAVVSYGPNIITSDLTKYVGDTVDLMSGVTATNESGTPIALVTGNLGNTEVTQNIDITDDNKYKTAGTYEVTYKVTDIATNSSSTVKRLVKVHEAPTVIANAQEYTLGDTGIMASVLNNPNATWQEAPATVGDADQREISGPADATGGVNKIKAEITGPSNDFSKAGLYSVTYTATDANSKTGSKTVSVLIKSPNAKQDDTSTLTIDAKGFTVENADAKDLTETIVKNSTHAGVGAYQKTVDGENNITGYTDITSDVTIKASQLRAIQDATVGGGIYDLTFTVTKDSKTVSTTVKVVVKGTSTPTPKPTPDGDTLAISASGFTLDNADAKGLDSTIAITKGKASATLVESGKEITNISIDATQLTAIKNTNQAGGIYDLTYTAEDQGVTISTTVKVVVKGITTPDPKPTPDGDTLAITANGFTVENADAKSLNDTTAKTSSNVAAYLVGAKTSVTDISVDATQLAAIKAAPATGGFYDLTFTAKDQDVTTSTTVKVVVKGTTTPTPVPTPDGDELAITAEGFTLERAEALVLNNATAITKGSASATLVESGKAITDISVDATQLAAIKAAPAGGGIYNLTYTAKDQDVTISTTVKVVVKGTNTPDPIPTPDGDTLAISANGFTLENADAKSLNDTTAITSSGVSAILVKAGTSVTDIEVKASDVTAIKAVPASGGVYDLTFTAKDQGEEVSTTVKVVVKGTSTPEPKPTPDGDSLAISAQGFTITNIEAKVLTDGSAITNGNASAWLVNAGTSVTGITVDQTQLTAIHNVSVSGGIYSLTYSVTNQGVTTSTTVKVVVRGVTTPEPEPTPDGDTLAITATGFTLENADAENLDATGAITNGKASAYLVNAGTNITDLSVDATQLASIKAASKEGGIFDLTYTAKDQGVTISTTVKVVVKGTTTPDPKPTPDGDTLAITAKGFILENSEATGLDNATSKTKGQVAAWLVNAKTAITDITAKSTDITKINEAPKSGGIYDLVYTAKEQNVEITSTVKVVVKGTSTPEPVPTPDGDKLAITAKGFTLENNEASSLSDATAITKSEVQAFLVTTGTSVSDITVDTVQLTAIQNANKGGGIYDLTFTAEDQGTTISTTVKVVVKGINTPDPKPTPDGDTLAITANGFTIENADAATLSDSDAITKSNVVAYLVDAKTSVSNISVKDSELAAIKTAPTSGGVYDLTYTAEDQGVKISTTVKVVVKGTSTPDPVPTPDGDTLAISAKGFTIENAEASKLTSSSAITNAETQAWLVKAGVSITDIRVDATQLEAIQKANEGGGIFDLTITAKDQDVEVSTTIKVVVKGINTPTPEPTPDGDTLAITAEGFTIENIDATTLSDSDAITKANVAAYLVEAKTSITDITVDSDELTAINNVGQNGGIYDLTFTAKEQDVEISTTVKVVVKGTTTPEPKPTPDGDELAISAEGFTLENKDAASLTSDLAITNANAMATLVKAGKEVSVSVDTAQLEAIQKAPVTGGIYDLTYTAEDQGVSISTTIKVVVKGTTTPDPKPTPDGDELAISAQGYTLENADATALSEADAITKGNVQASLVKAGTAITNIKVDTTQLAIINSVGTAGGIYDLTYTAEDQGVEISTTVKVVVKGTTTPEPKPTPDGDELTISAEGFELDYADAGSLTDKKAISEASAEAWLIKANSKVSNISVDQEQLKVIQSASKAGGVFELTFTAEDQGVSISTTVKVFVRPANGITSNNVTIDASGYIVSYEEAITLPEADSIAKGKAIAYEVIKDATGKIVDVKTIDVSVDSKQLNAIHSTSTDGGLFDLTYSATNGTDTANITVKVLVKPKYSVADEDTNVILGAEGFTLENSEAASLDATKAKASTNGNAQAYKVSYADGIVSGFTNISDKITVNKDDLKAIQEAPVTGGVYDLEFTVEDDGVTVTKTVKVIVLGTNTPPSVELPDGDELAISANDFTIENTVAATLDDVASIANANAQAWKVKEGLSIEVKVDETQLEAIKKAPATGGEYDLTFYAVYDSNARMEYRIETTIKVTVLPVGEKPSTAPTTPTSSVEPAGSGTNTGDTTNVMFYLSLLLLSSVYFVGKKRTNKN</sequence>
<keyword evidence="2" id="KW-0812">Transmembrane</keyword>